<dbReference type="KEGG" id="bbr:BB3651"/>
<reference evidence="2 3" key="1">
    <citation type="journal article" date="2003" name="Nat. Genet.">
        <title>Comparative analysis of the genome sequences of Bordetella pertussis, Bordetella parapertussis and Bordetella bronchiseptica.</title>
        <authorList>
            <person name="Parkhill J."/>
            <person name="Sebaihia M."/>
            <person name="Preston A."/>
            <person name="Murphy L.D."/>
            <person name="Thomson N.R."/>
            <person name="Harris D.E."/>
            <person name="Holden M.T.G."/>
            <person name="Churcher C.M."/>
            <person name="Bentley S.D."/>
            <person name="Mungall K.L."/>
            <person name="Cerdeno-Tarraga A.-M."/>
            <person name="Temple L."/>
            <person name="James K.D."/>
            <person name="Harris B."/>
            <person name="Quail M.A."/>
            <person name="Achtman M."/>
            <person name="Atkin R."/>
            <person name="Baker S."/>
            <person name="Basham D."/>
            <person name="Bason N."/>
            <person name="Cherevach I."/>
            <person name="Chillingworth T."/>
            <person name="Collins M."/>
            <person name="Cronin A."/>
            <person name="Davis P."/>
            <person name="Doggett J."/>
            <person name="Feltwell T."/>
            <person name="Goble A."/>
            <person name="Hamlin N."/>
            <person name="Hauser H."/>
            <person name="Holroyd S."/>
            <person name="Jagels K."/>
            <person name="Leather S."/>
            <person name="Moule S."/>
            <person name="Norberczak H."/>
            <person name="O'Neil S."/>
            <person name="Ormond D."/>
            <person name="Price C."/>
            <person name="Rabbinowitsch E."/>
            <person name="Rutter S."/>
            <person name="Sanders M."/>
            <person name="Saunders D."/>
            <person name="Seeger K."/>
            <person name="Sharp S."/>
            <person name="Simmonds M."/>
            <person name="Skelton J."/>
            <person name="Squares R."/>
            <person name="Squares S."/>
            <person name="Stevens K."/>
            <person name="Unwin L."/>
            <person name="Whitehead S."/>
            <person name="Barrell B.G."/>
            <person name="Maskell D.J."/>
        </authorList>
    </citation>
    <scope>NUCLEOTIDE SEQUENCE [LARGE SCALE GENOMIC DNA]</scope>
    <source>
        <strain evidence="2 3">ATCC BAA-588 / NCTC 13252 / RB50</strain>
    </source>
</reference>
<dbReference type="EMBL" id="BX640448">
    <property type="protein sequence ID" value="CAE35624.1"/>
    <property type="molecule type" value="Genomic_DNA"/>
</dbReference>
<organism evidence="2 3">
    <name type="scientific">Bordetella bronchiseptica (strain ATCC BAA-588 / NCTC 13252 / RB50)</name>
    <name type="common">Alcaligenes bronchisepticus</name>
    <dbReference type="NCBI Taxonomy" id="257310"/>
    <lineage>
        <taxon>Bacteria</taxon>
        <taxon>Pseudomonadati</taxon>
        <taxon>Pseudomonadota</taxon>
        <taxon>Betaproteobacteria</taxon>
        <taxon>Burkholderiales</taxon>
        <taxon>Alcaligenaceae</taxon>
        <taxon>Bordetella</taxon>
    </lineage>
</organism>
<sequence length="201" mass="21719">MPMPTFHCPACRNPLTAETVFANEAVREAILHLIEAHPDAAKLLRPLMSYIGLFAPEKTAMRYERIAALLGEVVPMIRAGEVCRNRRTWPAPLAYWRQGLEEVVARGHSGALRRPLGTHGYLLEIVAGLASKDDAKREAVVEQQRAGVSGVGTAPERAAQAVTTSDLRPPMPTDVRAQLLAAAGSKKVVTSPTPSHSKESS</sequence>
<proteinExistence type="predicted"/>
<dbReference type="eggNOG" id="ENOG5032GID">
    <property type="taxonomic scope" value="Bacteria"/>
</dbReference>
<accession>A0A0H3LS95</accession>
<protein>
    <submittedName>
        <fullName evidence="2">Uncharacterized protein</fullName>
    </submittedName>
</protein>
<name>A0A0H3LS95_BORBR</name>
<gene>
    <name evidence="2" type="ordered locus">BB3651</name>
</gene>
<dbReference type="HOGENOM" id="CLU_1389229_0_0_4"/>
<dbReference type="RefSeq" id="WP_010926914.1">
    <property type="nucleotide sequence ID" value="NC_002927.3"/>
</dbReference>
<evidence type="ECO:0000313" key="3">
    <source>
        <dbReference type="Proteomes" id="UP000001027"/>
    </source>
</evidence>
<evidence type="ECO:0000313" key="2">
    <source>
        <dbReference type="EMBL" id="CAE35624.1"/>
    </source>
</evidence>
<evidence type="ECO:0000256" key="1">
    <source>
        <dbReference type="SAM" id="MobiDB-lite"/>
    </source>
</evidence>
<feature type="region of interest" description="Disordered" evidence="1">
    <location>
        <begin position="145"/>
        <end position="172"/>
    </location>
</feature>
<dbReference type="Proteomes" id="UP000001027">
    <property type="component" value="Chromosome"/>
</dbReference>
<dbReference type="AlphaFoldDB" id="A0A0H3LS95"/>